<comment type="catalytic activity">
    <reaction evidence="2">
        <text>melleolide F + FADH2 + chloride + O2 = 6'-chloromelleolide F + FAD + 2 H2O + H(+)</text>
        <dbReference type="Rhea" id="RHEA:67160"/>
        <dbReference type="ChEBI" id="CHEBI:15377"/>
        <dbReference type="ChEBI" id="CHEBI:15378"/>
        <dbReference type="ChEBI" id="CHEBI:15379"/>
        <dbReference type="ChEBI" id="CHEBI:17996"/>
        <dbReference type="ChEBI" id="CHEBI:57692"/>
        <dbReference type="ChEBI" id="CHEBI:58307"/>
        <dbReference type="ChEBI" id="CHEBI:167712"/>
        <dbReference type="ChEBI" id="CHEBI:167713"/>
    </reaction>
    <physiologicalReaction direction="left-to-right" evidence="2">
        <dbReference type="Rhea" id="RHEA:67161"/>
    </physiologicalReaction>
</comment>
<dbReference type="InParanoid" id="B0CT21"/>
<comment type="similarity">
    <text evidence="1">Belongs to the flavin-dependent halogenase family.</text>
</comment>
<reference evidence="3 4" key="1">
    <citation type="journal article" date="2008" name="Nature">
        <title>The genome of Laccaria bicolor provides insights into mycorrhizal symbiosis.</title>
        <authorList>
            <person name="Martin F."/>
            <person name="Aerts A."/>
            <person name="Ahren D."/>
            <person name="Brun A."/>
            <person name="Danchin E.G.J."/>
            <person name="Duchaussoy F."/>
            <person name="Gibon J."/>
            <person name="Kohler A."/>
            <person name="Lindquist E."/>
            <person name="Pereda V."/>
            <person name="Salamov A."/>
            <person name="Shapiro H.J."/>
            <person name="Wuyts J."/>
            <person name="Blaudez D."/>
            <person name="Buee M."/>
            <person name="Brokstein P."/>
            <person name="Canbaeck B."/>
            <person name="Cohen D."/>
            <person name="Courty P.E."/>
            <person name="Coutinho P.M."/>
            <person name="Delaruelle C."/>
            <person name="Detter J.C."/>
            <person name="Deveau A."/>
            <person name="DiFazio S."/>
            <person name="Duplessis S."/>
            <person name="Fraissinet-Tachet L."/>
            <person name="Lucic E."/>
            <person name="Frey-Klett P."/>
            <person name="Fourrey C."/>
            <person name="Feussner I."/>
            <person name="Gay G."/>
            <person name="Grimwood J."/>
            <person name="Hoegger P.J."/>
            <person name="Jain P."/>
            <person name="Kilaru S."/>
            <person name="Labbe J."/>
            <person name="Lin Y.C."/>
            <person name="Legue V."/>
            <person name="Le Tacon F."/>
            <person name="Marmeisse R."/>
            <person name="Melayah D."/>
            <person name="Montanini B."/>
            <person name="Muratet M."/>
            <person name="Nehls U."/>
            <person name="Niculita-Hirzel H."/>
            <person name="Oudot-Le Secq M.P."/>
            <person name="Peter M."/>
            <person name="Quesneville H."/>
            <person name="Rajashekar B."/>
            <person name="Reich M."/>
            <person name="Rouhier N."/>
            <person name="Schmutz J."/>
            <person name="Yin T."/>
            <person name="Chalot M."/>
            <person name="Henrissat B."/>
            <person name="Kuees U."/>
            <person name="Lucas S."/>
            <person name="Van de Peer Y."/>
            <person name="Podila G.K."/>
            <person name="Polle A."/>
            <person name="Pukkila P.J."/>
            <person name="Richardson P.M."/>
            <person name="Rouze P."/>
            <person name="Sanders I.R."/>
            <person name="Stajich J.E."/>
            <person name="Tunlid A."/>
            <person name="Tuskan G."/>
            <person name="Grigoriev I.V."/>
        </authorList>
    </citation>
    <scope>NUCLEOTIDE SEQUENCE [LARGE SCALE GENOMIC DNA]</scope>
    <source>
        <strain evidence="4">S238N-H82 / ATCC MYA-4686</strain>
    </source>
</reference>
<dbReference type="RefSeq" id="XP_001874985.1">
    <property type="nucleotide sequence ID" value="XM_001874950.1"/>
</dbReference>
<dbReference type="GO" id="GO:0140907">
    <property type="term" value="F:flavin-dependent halogenase activity"/>
    <property type="evidence" value="ECO:0007669"/>
    <property type="project" value="UniProtKB-ARBA"/>
</dbReference>
<dbReference type="HOGENOM" id="CLU_024648_6_0_1"/>
<dbReference type="Gene3D" id="3.50.50.60">
    <property type="entry name" value="FAD/NAD(P)-binding domain"/>
    <property type="match status" value="1"/>
</dbReference>
<dbReference type="SUPFAM" id="SSF51905">
    <property type="entry name" value="FAD/NAD(P)-binding domain"/>
    <property type="match status" value="1"/>
</dbReference>
<evidence type="ECO:0000313" key="3">
    <source>
        <dbReference type="EMBL" id="EDR14426.1"/>
    </source>
</evidence>
<dbReference type="InterPro" id="IPR050816">
    <property type="entry name" value="Flavin-dep_Halogenase_NPB"/>
</dbReference>
<name>B0CT21_LACBS</name>
<dbReference type="PANTHER" id="PTHR43747">
    <property type="entry name" value="FAD-BINDING PROTEIN"/>
    <property type="match status" value="1"/>
</dbReference>
<dbReference type="EMBL" id="DS547092">
    <property type="protein sequence ID" value="EDR14426.1"/>
    <property type="molecule type" value="Genomic_DNA"/>
</dbReference>
<dbReference type="OrthoDB" id="2647594at2759"/>
<evidence type="ECO:0000313" key="4">
    <source>
        <dbReference type="Proteomes" id="UP000001194"/>
    </source>
</evidence>
<dbReference type="Proteomes" id="UP000001194">
    <property type="component" value="Unassembled WGS sequence"/>
</dbReference>
<protein>
    <submittedName>
        <fullName evidence="3">Predicted protein</fullName>
    </submittedName>
</protein>
<dbReference type="GeneID" id="6070049"/>
<accession>B0CT21</accession>
<dbReference type="InterPro" id="IPR036188">
    <property type="entry name" value="FAD/NAD-bd_sf"/>
</dbReference>
<gene>
    <name evidence="3" type="ORF">LACBIDRAFT_321484</name>
</gene>
<dbReference type="AlphaFoldDB" id="B0CT21"/>
<dbReference type="GO" id="GO:0044550">
    <property type="term" value="P:secondary metabolite biosynthetic process"/>
    <property type="evidence" value="ECO:0007669"/>
    <property type="project" value="UniProtKB-ARBA"/>
</dbReference>
<dbReference type="KEGG" id="lbc:LACBIDRAFT_321484"/>
<dbReference type="Gene3D" id="3.30.9.100">
    <property type="match status" value="1"/>
</dbReference>
<evidence type="ECO:0000256" key="2">
    <source>
        <dbReference type="ARBA" id="ARBA00049364"/>
    </source>
</evidence>
<evidence type="ECO:0000256" key="1">
    <source>
        <dbReference type="ARBA" id="ARBA00005706"/>
    </source>
</evidence>
<dbReference type="PANTHER" id="PTHR43747:SF1">
    <property type="entry name" value="SLR1998 PROTEIN"/>
    <property type="match status" value="1"/>
</dbReference>
<proteinExistence type="inferred from homology"/>
<organism evidence="4">
    <name type="scientific">Laccaria bicolor (strain S238N-H82 / ATCC MYA-4686)</name>
    <name type="common">Bicoloured deceiver</name>
    <name type="synonym">Laccaria laccata var. bicolor</name>
    <dbReference type="NCBI Taxonomy" id="486041"/>
    <lineage>
        <taxon>Eukaryota</taxon>
        <taxon>Fungi</taxon>
        <taxon>Dikarya</taxon>
        <taxon>Basidiomycota</taxon>
        <taxon>Agaricomycotina</taxon>
        <taxon>Agaricomycetes</taxon>
        <taxon>Agaricomycetidae</taxon>
        <taxon>Agaricales</taxon>
        <taxon>Agaricineae</taxon>
        <taxon>Hydnangiaceae</taxon>
        <taxon>Laccaria</taxon>
    </lineage>
</organism>
<keyword evidence="4" id="KW-1185">Reference proteome</keyword>
<sequence length="468" mass="52069">MKIRMFNRLTHQRATYKAWRLEARPGDAYIITNRLSFVILRILHVTEALTGSSWSVTRHCAQAAPALVTVFIPGGCMATQQVYDVIIVGGGPAGCATALALHRIDSPRSVLLIDDADPAIFKIGESLPGIALQTLAYLSPTLSDSLSHDIAQGDHARCSGNASVWSSQELHEEYSLTRLYGSGWHLDRPLFDESLRQAVREGCDKSKHNSLPSRIVREQFVSIEKHDGIWCVHTKHLDTGSTNCYYSKWAVDATGRKASLARKLGATTLKTDKLLAFYSLFVSPEDDGDRRTLIEATESGWWYTSSLPHNRRVVVYHTDDDDPSAKLVRTADGFLDLLHNHTQHISSIITTHHHDFFPGQKFPRSTSANSSVLDLTCDETEHWCAVGDAAMAFDPLSSQGMITALNAGCFIGEELAKRISMESEGAGSEEISSILDYYAAITQQYEKEKKQYYRLARFNGGFWAKRQV</sequence>